<proteinExistence type="inferred from homology"/>
<organism evidence="4 5">
    <name type="scientific">Meira miltonrushii</name>
    <dbReference type="NCBI Taxonomy" id="1280837"/>
    <lineage>
        <taxon>Eukaryota</taxon>
        <taxon>Fungi</taxon>
        <taxon>Dikarya</taxon>
        <taxon>Basidiomycota</taxon>
        <taxon>Ustilaginomycotina</taxon>
        <taxon>Exobasidiomycetes</taxon>
        <taxon>Exobasidiales</taxon>
        <taxon>Brachybasidiaceae</taxon>
        <taxon>Meira</taxon>
    </lineage>
</organism>
<dbReference type="EMBL" id="KZ819603">
    <property type="protein sequence ID" value="PWN34643.1"/>
    <property type="molecule type" value="Genomic_DNA"/>
</dbReference>
<dbReference type="Proteomes" id="UP000245771">
    <property type="component" value="Unassembled WGS sequence"/>
</dbReference>
<keyword evidence="2" id="KW-0413">Isomerase</keyword>
<dbReference type="SUPFAM" id="SSF54506">
    <property type="entry name" value="Diaminopimelate epimerase-like"/>
    <property type="match status" value="2"/>
</dbReference>
<reference evidence="4 5" key="1">
    <citation type="journal article" date="2018" name="Mol. Biol. Evol.">
        <title>Broad Genomic Sampling Reveals a Smut Pathogenic Ancestry of the Fungal Clade Ustilaginomycotina.</title>
        <authorList>
            <person name="Kijpornyongpan T."/>
            <person name="Mondo S.J."/>
            <person name="Barry K."/>
            <person name="Sandor L."/>
            <person name="Lee J."/>
            <person name="Lipzen A."/>
            <person name="Pangilinan J."/>
            <person name="LaButti K."/>
            <person name="Hainaut M."/>
            <person name="Henrissat B."/>
            <person name="Grigoriev I.V."/>
            <person name="Spatafora J.W."/>
            <person name="Aime M.C."/>
        </authorList>
    </citation>
    <scope>NUCLEOTIDE SEQUENCE [LARGE SCALE GENOMIC DNA]</scope>
    <source>
        <strain evidence="4 5">MCA 3882</strain>
    </source>
</reference>
<comment type="similarity">
    <text evidence="1">Belongs to the PrpF family.</text>
</comment>
<dbReference type="STRING" id="1280837.A0A316VEC9"/>
<dbReference type="GeneID" id="37017676"/>
<dbReference type="AlphaFoldDB" id="A0A316VEC9"/>
<feature type="non-terminal residue" evidence="4">
    <location>
        <position position="441"/>
    </location>
</feature>
<dbReference type="OrthoDB" id="10267539at2759"/>
<evidence type="ECO:0000256" key="1">
    <source>
        <dbReference type="ARBA" id="ARBA00007673"/>
    </source>
</evidence>
<feature type="non-terminal residue" evidence="4">
    <location>
        <position position="1"/>
    </location>
</feature>
<dbReference type="InterPro" id="IPR007400">
    <property type="entry name" value="PrpF-like"/>
</dbReference>
<accession>A0A316VEC9</accession>
<keyword evidence="5" id="KW-1185">Reference proteome</keyword>
<dbReference type="Pfam" id="PF04303">
    <property type="entry name" value="PrpF"/>
    <property type="match status" value="2"/>
</dbReference>
<dbReference type="InParanoid" id="A0A316VEC9"/>
<gene>
    <name evidence="4" type="ORF">FA14DRAFT_109907</name>
</gene>
<evidence type="ECO:0000313" key="5">
    <source>
        <dbReference type="Proteomes" id="UP000245771"/>
    </source>
</evidence>
<dbReference type="PANTHER" id="PTHR43709:SF2">
    <property type="entry name" value="DUF453 DOMAIN PROTEIN (AFU_ORTHOLOGUE AFUA_6G00360)"/>
    <property type="match status" value="1"/>
</dbReference>
<evidence type="ECO:0000256" key="2">
    <source>
        <dbReference type="ARBA" id="ARBA00023235"/>
    </source>
</evidence>
<evidence type="ECO:0000313" key="4">
    <source>
        <dbReference type="EMBL" id="PWN34643.1"/>
    </source>
</evidence>
<protein>
    <submittedName>
        <fullName evidence="4">DUF453-domain-containing protein</fullName>
    </submittedName>
</protein>
<sequence length="441" mass="47653">AFYRGGTSKGLLVTSKELFRFSQNARDKILCKAMGSPDPDGRQIDGLGGGTSSTSKVAIVSRIDSKYDEIAHKMWHPFPIGPGARKLFDSSEHFEKISDAADIMYRFGQVSIKGNNEIDWGSTCGNMVSAAAHFAIRQSLFVPKLAMHLLSQEELSSTVLEEIRNPFDVTVRVLAHDSGKIIKVHTKAEFVRFGSGIHMQPIEHGDVSIAGVPGTASGIVVETPLEGGSVLSTGNERDTIEVDGKQVEVSIVNTGLPVVFVHASSLGISLSDLTQHPASIDANKPLIELLERVRHAACQLTPQLQSTYSKPSPKLCVIHEPIPYTNTGGTEVEAKDMDIFIRVLSSGQLHRTVPATTLSATAAAKCHGNTIVAELIKKEYQGDRTIPENTQSFKNHNMVTVGQPAGLTSTCVEVNEETKEPKAVFDVRSARQIMYGGITVP</sequence>
<dbReference type="RefSeq" id="XP_025354945.1">
    <property type="nucleotide sequence ID" value="XM_025495895.1"/>
</dbReference>
<dbReference type="PANTHER" id="PTHR43709">
    <property type="entry name" value="ACONITATE ISOMERASE-RELATED"/>
    <property type="match status" value="1"/>
</dbReference>
<name>A0A316VEC9_9BASI</name>
<dbReference type="GO" id="GO:0016853">
    <property type="term" value="F:isomerase activity"/>
    <property type="evidence" value="ECO:0007669"/>
    <property type="project" value="UniProtKB-KW"/>
</dbReference>
<evidence type="ECO:0000256" key="3">
    <source>
        <dbReference type="SAM" id="MobiDB-lite"/>
    </source>
</evidence>
<dbReference type="Gene3D" id="3.10.310.10">
    <property type="entry name" value="Diaminopimelate Epimerase, Chain A, domain 1"/>
    <property type="match status" value="2"/>
</dbReference>
<feature type="region of interest" description="Disordered" evidence="3">
    <location>
        <begin position="34"/>
        <end position="53"/>
    </location>
</feature>